<comment type="similarity">
    <text evidence="1">Belongs to the UPF0462 family.</text>
</comment>
<evidence type="ECO:0000256" key="1">
    <source>
        <dbReference type="ARBA" id="ARBA00038085"/>
    </source>
</evidence>
<name>A0ABD0S233_CIRMR</name>
<feature type="non-terminal residue" evidence="2">
    <location>
        <position position="74"/>
    </location>
</feature>
<accession>A0ABD0S233</accession>
<comment type="caution">
    <text evidence="2">The sequence shown here is derived from an EMBL/GenBank/DDBJ whole genome shotgun (WGS) entry which is preliminary data.</text>
</comment>
<evidence type="ECO:0000313" key="2">
    <source>
        <dbReference type="EMBL" id="KAL0204078.1"/>
    </source>
</evidence>
<gene>
    <name evidence="2" type="ORF">M9458_002096</name>
</gene>
<reference evidence="2 3" key="1">
    <citation type="submission" date="2024-05" db="EMBL/GenBank/DDBJ databases">
        <title>Genome sequencing and assembly of Indian major carp, Cirrhinus mrigala (Hamilton, 1822).</title>
        <authorList>
            <person name="Mohindra V."/>
            <person name="Chowdhury L.M."/>
            <person name="Lal K."/>
            <person name="Jena J.K."/>
        </authorList>
    </citation>
    <scope>NUCLEOTIDE SEQUENCE [LARGE SCALE GENOMIC DNA]</scope>
    <source>
        <strain evidence="2">CM1030</strain>
        <tissue evidence="2">Blood</tissue>
    </source>
</reference>
<evidence type="ECO:0000313" key="3">
    <source>
        <dbReference type="Proteomes" id="UP001529510"/>
    </source>
</evidence>
<dbReference type="PANTHER" id="PTHR31475">
    <property type="entry name" value="UPF0462 PROTEIN"/>
    <property type="match status" value="1"/>
</dbReference>
<proteinExistence type="inferred from homology"/>
<dbReference type="AlphaFoldDB" id="A0ABD0S233"/>
<keyword evidence="3" id="KW-1185">Reference proteome</keyword>
<dbReference type="PANTHER" id="PTHR31475:SF5">
    <property type="entry name" value="UPF0462 PROTEIN C4ORF33 HOMOLOG"/>
    <property type="match status" value="1"/>
</dbReference>
<organism evidence="2 3">
    <name type="scientific">Cirrhinus mrigala</name>
    <name type="common">Mrigala</name>
    <dbReference type="NCBI Taxonomy" id="683832"/>
    <lineage>
        <taxon>Eukaryota</taxon>
        <taxon>Metazoa</taxon>
        <taxon>Chordata</taxon>
        <taxon>Craniata</taxon>
        <taxon>Vertebrata</taxon>
        <taxon>Euteleostomi</taxon>
        <taxon>Actinopterygii</taxon>
        <taxon>Neopterygii</taxon>
        <taxon>Teleostei</taxon>
        <taxon>Ostariophysi</taxon>
        <taxon>Cypriniformes</taxon>
        <taxon>Cyprinidae</taxon>
        <taxon>Labeoninae</taxon>
        <taxon>Labeonini</taxon>
        <taxon>Cirrhinus</taxon>
    </lineage>
</organism>
<protein>
    <submittedName>
        <fullName evidence="2">Uncharacterized protein</fullName>
    </submittedName>
</protein>
<sequence>MLNSLCVGCILLTVMEFQIKHTWDSLPLHHKPIKIRFSPGDGGLLMQVNAPFFNDPPAPAGPPGEAFGGLWNYE</sequence>
<dbReference type="Proteomes" id="UP001529510">
    <property type="component" value="Unassembled WGS sequence"/>
</dbReference>
<dbReference type="EMBL" id="JAMKFB020000001">
    <property type="protein sequence ID" value="KAL0204078.1"/>
    <property type="molecule type" value="Genomic_DNA"/>
</dbReference>